<dbReference type="EMBL" id="CP025096">
    <property type="protein sequence ID" value="AUD01243.1"/>
    <property type="molecule type" value="Genomic_DNA"/>
</dbReference>
<organism evidence="8 9">
    <name type="scientific">Spirosoma pollinicola</name>
    <dbReference type="NCBI Taxonomy" id="2057025"/>
    <lineage>
        <taxon>Bacteria</taxon>
        <taxon>Pseudomonadati</taxon>
        <taxon>Bacteroidota</taxon>
        <taxon>Cytophagia</taxon>
        <taxon>Cytophagales</taxon>
        <taxon>Cytophagaceae</taxon>
        <taxon>Spirosoma</taxon>
    </lineage>
</organism>
<comment type="catalytic activity">
    <reaction evidence="1 6">
        <text>[protein]-peptidylproline (omega=180) = [protein]-peptidylproline (omega=0)</text>
        <dbReference type="Rhea" id="RHEA:16237"/>
        <dbReference type="Rhea" id="RHEA-COMP:10747"/>
        <dbReference type="Rhea" id="RHEA-COMP:10748"/>
        <dbReference type="ChEBI" id="CHEBI:83833"/>
        <dbReference type="ChEBI" id="CHEBI:83834"/>
        <dbReference type="EC" id="5.2.1.8"/>
    </reaction>
</comment>
<dbReference type="RefSeq" id="WP_100986816.1">
    <property type="nucleotide sequence ID" value="NZ_CP025096.1"/>
</dbReference>
<proteinExistence type="inferred from homology"/>
<dbReference type="InterPro" id="IPR046357">
    <property type="entry name" value="PPIase_dom_sf"/>
</dbReference>
<accession>A0A2K8YUE9</accession>
<dbReference type="PROSITE" id="PS50059">
    <property type="entry name" value="FKBP_PPIASE"/>
    <property type="match status" value="2"/>
</dbReference>
<comment type="similarity">
    <text evidence="2">Belongs to the FKBP-type PPIase family.</text>
</comment>
<evidence type="ECO:0000259" key="7">
    <source>
        <dbReference type="PROSITE" id="PS50059"/>
    </source>
</evidence>
<evidence type="ECO:0000256" key="5">
    <source>
        <dbReference type="ARBA" id="ARBA00023235"/>
    </source>
</evidence>
<dbReference type="EC" id="5.2.1.8" evidence="3 6"/>
<keyword evidence="9" id="KW-1185">Reference proteome</keyword>
<dbReference type="KEGG" id="spir:CWM47_05110"/>
<evidence type="ECO:0000313" key="8">
    <source>
        <dbReference type="EMBL" id="AUD01243.1"/>
    </source>
</evidence>
<feature type="domain" description="PPIase FKBP-type" evidence="7">
    <location>
        <begin position="84"/>
        <end position="195"/>
    </location>
</feature>
<protein>
    <recommendedName>
        <fullName evidence="3 6">peptidylprolyl isomerase</fullName>
        <ecNumber evidence="3 6">5.2.1.8</ecNumber>
    </recommendedName>
</protein>
<evidence type="ECO:0000256" key="2">
    <source>
        <dbReference type="ARBA" id="ARBA00006577"/>
    </source>
</evidence>
<dbReference type="Proteomes" id="UP000232883">
    <property type="component" value="Chromosome"/>
</dbReference>
<name>A0A2K8YUE9_9BACT</name>
<dbReference type="PANTHER" id="PTHR43811">
    <property type="entry name" value="FKBP-TYPE PEPTIDYL-PROLYL CIS-TRANS ISOMERASE FKPA"/>
    <property type="match status" value="1"/>
</dbReference>
<reference evidence="8 9" key="1">
    <citation type="submission" date="2017-11" db="EMBL/GenBank/DDBJ databases">
        <title>Taxonomic description and genome sequences of Spirosoma HA7 sp. nov., isolated from pollen microhabitat of Corylus avellana.</title>
        <authorList>
            <person name="Ambika Manirajan B."/>
            <person name="Suarez C."/>
            <person name="Ratering S."/>
            <person name="Geissler-Plaum R."/>
            <person name="Cardinale M."/>
            <person name="Sylvia S."/>
        </authorList>
    </citation>
    <scope>NUCLEOTIDE SEQUENCE [LARGE SCALE GENOMIC DNA]</scope>
    <source>
        <strain evidence="8 9">HA7</strain>
    </source>
</reference>
<dbReference type="GO" id="GO:0003755">
    <property type="term" value="F:peptidyl-prolyl cis-trans isomerase activity"/>
    <property type="evidence" value="ECO:0007669"/>
    <property type="project" value="UniProtKB-KW"/>
</dbReference>
<evidence type="ECO:0000256" key="6">
    <source>
        <dbReference type="PROSITE-ProRule" id="PRU00277"/>
    </source>
</evidence>
<evidence type="ECO:0000256" key="3">
    <source>
        <dbReference type="ARBA" id="ARBA00013194"/>
    </source>
</evidence>
<feature type="domain" description="PPIase FKBP-type" evidence="7">
    <location>
        <begin position="237"/>
        <end position="326"/>
    </location>
</feature>
<dbReference type="Gene3D" id="3.10.50.40">
    <property type="match status" value="2"/>
</dbReference>
<dbReference type="InterPro" id="IPR001179">
    <property type="entry name" value="PPIase_FKBP_dom"/>
</dbReference>
<gene>
    <name evidence="8" type="ORF">CWM47_05110</name>
</gene>
<keyword evidence="4 6" id="KW-0697">Rotamase</keyword>
<dbReference type="SUPFAM" id="SSF54534">
    <property type="entry name" value="FKBP-like"/>
    <property type="match status" value="2"/>
</dbReference>
<keyword evidence="5 6" id="KW-0413">Isomerase</keyword>
<dbReference type="Pfam" id="PF00254">
    <property type="entry name" value="FKBP_C"/>
    <property type="match status" value="2"/>
</dbReference>
<sequence>MRTVHFVILFALIVGGLSSCKKEDVASNAAATLVANQNDIQTYVAGRDFQTYLVSQGMSATTTSSGLYLASTQPNSATVVDNYGSEVEFNYVLYVLNGPSNGVTSTTATSTTATSTTAVTAKKVDSLYATTSVFFPLFSGSMKAGLEEGLRRMHEGERTILIMPSILGYGSVASTDGTIPANSPVRFDVKLIRARTEEQQINEYLAANKLTPTTVSATGLRFIKTLSTTSGDTIKATSSVTINYVAKQLRAKTAVGFDSTKAGVDPYNLAGFKEGLLKLKVGEKATFIFPSSIGFGTTGLVDKTNKLYKVAPNTPLRFDVEVIKINL</sequence>
<evidence type="ECO:0000256" key="1">
    <source>
        <dbReference type="ARBA" id="ARBA00000971"/>
    </source>
</evidence>
<dbReference type="OrthoDB" id="979394at2"/>
<dbReference type="AlphaFoldDB" id="A0A2K8YUE9"/>
<evidence type="ECO:0000256" key="4">
    <source>
        <dbReference type="ARBA" id="ARBA00023110"/>
    </source>
</evidence>
<dbReference type="PANTHER" id="PTHR43811:SF19">
    <property type="entry name" value="39 KDA FK506-BINDING NUCLEAR PROTEIN"/>
    <property type="match status" value="1"/>
</dbReference>
<dbReference type="PROSITE" id="PS51257">
    <property type="entry name" value="PROKAR_LIPOPROTEIN"/>
    <property type="match status" value="1"/>
</dbReference>
<evidence type="ECO:0000313" key="9">
    <source>
        <dbReference type="Proteomes" id="UP000232883"/>
    </source>
</evidence>